<dbReference type="Proteomes" id="UP000198992">
    <property type="component" value="Unassembled WGS sequence"/>
</dbReference>
<dbReference type="AlphaFoldDB" id="A0A1H4XCV9"/>
<dbReference type="CDD" id="cd06558">
    <property type="entry name" value="crotonase-like"/>
    <property type="match status" value="1"/>
</dbReference>
<dbReference type="PANTHER" id="PTHR43459">
    <property type="entry name" value="ENOYL-COA HYDRATASE"/>
    <property type="match status" value="1"/>
</dbReference>
<dbReference type="InterPro" id="IPR029045">
    <property type="entry name" value="ClpP/crotonase-like_dom_sf"/>
</dbReference>
<evidence type="ECO:0000313" key="3">
    <source>
        <dbReference type="Proteomes" id="UP000198992"/>
    </source>
</evidence>
<dbReference type="EMBL" id="FNTH01000001">
    <property type="protein sequence ID" value="SED03405.1"/>
    <property type="molecule type" value="Genomic_DNA"/>
</dbReference>
<dbReference type="PANTHER" id="PTHR43459:SF3">
    <property type="entry name" value="ENOYL-COA HYDRATASE ECHA15 (ENOYL HYDRASE) (UNSATURATED ACYL-COA HYDRATASE) (CROTONASE)-RELATED"/>
    <property type="match status" value="1"/>
</dbReference>
<dbReference type="GO" id="GO:0003824">
    <property type="term" value="F:catalytic activity"/>
    <property type="evidence" value="ECO:0007669"/>
    <property type="project" value="UniProtKB-ARBA"/>
</dbReference>
<dbReference type="InterPro" id="IPR001753">
    <property type="entry name" value="Enoyl-CoA_hydra/iso"/>
</dbReference>
<accession>A0A1H4XCV9</accession>
<gene>
    <name evidence="2" type="ORF">SAMN05444164_3475</name>
</gene>
<comment type="similarity">
    <text evidence="1">Belongs to the enoyl-CoA hydratase/isomerase family.</text>
</comment>
<evidence type="ECO:0000256" key="1">
    <source>
        <dbReference type="ARBA" id="ARBA00005254"/>
    </source>
</evidence>
<evidence type="ECO:0000313" key="2">
    <source>
        <dbReference type="EMBL" id="SED03405.1"/>
    </source>
</evidence>
<name>A0A1H4XCV9_9BRAD</name>
<reference evidence="2 3" key="1">
    <citation type="submission" date="2016-10" db="EMBL/GenBank/DDBJ databases">
        <authorList>
            <person name="de Groot N.N."/>
        </authorList>
    </citation>
    <scope>NUCLEOTIDE SEQUENCE [LARGE SCALE GENOMIC DNA]</scope>
    <source>
        <strain evidence="2 3">MT12</strain>
    </source>
</reference>
<protein>
    <submittedName>
        <fullName evidence="2">Enoyl-CoA hydratase</fullName>
    </submittedName>
</protein>
<dbReference type="Gene3D" id="3.90.226.10">
    <property type="entry name" value="2-enoyl-CoA Hydratase, Chain A, domain 1"/>
    <property type="match status" value="1"/>
</dbReference>
<organism evidence="2 3">
    <name type="scientific">Bradyrhizobium erythrophlei</name>
    <dbReference type="NCBI Taxonomy" id="1437360"/>
    <lineage>
        <taxon>Bacteria</taxon>
        <taxon>Pseudomonadati</taxon>
        <taxon>Pseudomonadota</taxon>
        <taxon>Alphaproteobacteria</taxon>
        <taxon>Hyphomicrobiales</taxon>
        <taxon>Nitrobacteraceae</taxon>
        <taxon>Bradyrhizobium</taxon>
    </lineage>
</organism>
<dbReference type="InterPro" id="IPR014748">
    <property type="entry name" value="Enoyl-CoA_hydra_C"/>
</dbReference>
<dbReference type="SUPFAM" id="SSF52096">
    <property type="entry name" value="ClpP/crotonase"/>
    <property type="match status" value="1"/>
</dbReference>
<dbReference type="Gene3D" id="1.10.12.10">
    <property type="entry name" value="Lyase 2-enoyl-coa Hydratase, Chain A, domain 2"/>
    <property type="match status" value="1"/>
</dbReference>
<dbReference type="Pfam" id="PF00378">
    <property type="entry name" value="ECH_1"/>
    <property type="match status" value="1"/>
</dbReference>
<proteinExistence type="inferred from homology"/>
<sequence length="285" mass="30663">MAPSVIVRLWPDAYLKNWRLKMKDKKYEGLLLEIRPSGVAVITMNRPEILNAINWPMHAALEEVFVDLDNDPAVKAIVLTGAGRGFCSGGDQNALDTGGHPISPTRSGRHLIRNILEVESPVIAAVNGVAVGLGATLALFCDVIFAQPSARFADTHVTAGVVAGDGGAVIWPLLLSPARAKHFLMTGDFISAEEAAAAGMINKVVPEGTVLDHAIGYAELLASGPRNAIVWTKYSVNKLIKEQVHLNLDTAMALEALTFKSPDRKEAVAAFREKRKRFAEAKKPA</sequence>